<evidence type="ECO:0000256" key="2">
    <source>
        <dbReference type="ARBA" id="ARBA00022741"/>
    </source>
</evidence>
<dbReference type="PANTHER" id="PTHR23407">
    <property type="entry name" value="ATPASE INHIBITOR/5-FORMYLTETRAHYDROFOLATE CYCLO-LIGASE"/>
    <property type="match status" value="1"/>
</dbReference>
<dbReference type="SUPFAM" id="SSF100950">
    <property type="entry name" value="NagB/RpiA/CoA transferase-like"/>
    <property type="match status" value="1"/>
</dbReference>
<accession>A0ABV8UJZ6</accession>
<feature type="compositionally biased region" description="Basic residues" evidence="5">
    <location>
        <begin position="18"/>
        <end position="27"/>
    </location>
</feature>
<comment type="catalytic activity">
    <reaction evidence="4">
        <text>(6S)-5-formyl-5,6,7,8-tetrahydrofolate + ATP = (6R)-5,10-methenyltetrahydrofolate + ADP + phosphate</text>
        <dbReference type="Rhea" id="RHEA:10488"/>
        <dbReference type="ChEBI" id="CHEBI:30616"/>
        <dbReference type="ChEBI" id="CHEBI:43474"/>
        <dbReference type="ChEBI" id="CHEBI:57455"/>
        <dbReference type="ChEBI" id="CHEBI:57457"/>
        <dbReference type="ChEBI" id="CHEBI:456216"/>
        <dbReference type="EC" id="6.3.3.2"/>
    </reaction>
</comment>
<gene>
    <name evidence="6" type="ORF">ACFOW6_05205</name>
</gene>
<dbReference type="PIRSF" id="PIRSF006806">
    <property type="entry name" value="FTHF_cligase"/>
    <property type="match status" value="1"/>
</dbReference>
<keyword evidence="2 4" id="KW-0547">Nucleotide-binding</keyword>
<evidence type="ECO:0000256" key="4">
    <source>
        <dbReference type="RuleBase" id="RU361279"/>
    </source>
</evidence>
<evidence type="ECO:0000313" key="6">
    <source>
        <dbReference type="EMBL" id="MFC4350935.1"/>
    </source>
</evidence>
<sequence length="194" mass="21637">MSAFDTSEEGKHDLRRNAAARRSRASRRAGPDAALRLADNLLHRDELADARMISAYWPMREEIDPRPAMEALHARGVGLCLPVVTGPDQPLVFRRWRPGETLVTEAFGTSVPDSMAQEEVPDILLVPLLAFDSEGYRLGYGGGFYDRTLEKLRGDQGALAVGLAFADQYVDLLPRDMHDEKLDLVVTEQDVRTF</sequence>
<keyword evidence="7" id="KW-1185">Reference proteome</keyword>
<organism evidence="6 7">
    <name type="scientific">Fodinicurvata halophila</name>
    <dbReference type="NCBI Taxonomy" id="1419723"/>
    <lineage>
        <taxon>Bacteria</taxon>
        <taxon>Pseudomonadati</taxon>
        <taxon>Pseudomonadota</taxon>
        <taxon>Alphaproteobacteria</taxon>
        <taxon>Rhodospirillales</taxon>
        <taxon>Rhodovibrionaceae</taxon>
        <taxon>Fodinicurvata</taxon>
    </lineage>
</organism>
<evidence type="ECO:0000313" key="7">
    <source>
        <dbReference type="Proteomes" id="UP001595799"/>
    </source>
</evidence>
<dbReference type="EC" id="6.3.3.2" evidence="4"/>
<dbReference type="RefSeq" id="WP_382421278.1">
    <property type="nucleotide sequence ID" value="NZ_JBHSCW010000003.1"/>
</dbReference>
<dbReference type="InterPro" id="IPR024185">
    <property type="entry name" value="FTHF_cligase-like_sf"/>
</dbReference>
<name>A0ABV8UJZ6_9PROT</name>
<keyword evidence="6" id="KW-0436">Ligase</keyword>
<feature type="region of interest" description="Disordered" evidence="5">
    <location>
        <begin position="1"/>
        <end position="29"/>
    </location>
</feature>
<dbReference type="GO" id="GO:0030272">
    <property type="term" value="F:5-formyltetrahydrofolate cyclo-ligase activity"/>
    <property type="evidence" value="ECO:0007669"/>
    <property type="project" value="UniProtKB-EC"/>
</dbReference>
<dbReference type="Proteomes" id="UP001595799">
    <property type="component" value="Unassembled WGS sequence"/>
</dbReference>
<evidence type="ECO:0000256" key="3">
    <source>
        <dbReference type="ARBA" id="ARBA00022840"/>
    </source>
</evidence>
<keyword evidence="4" id="KW-0460">Magnesium</keyword>
<dbReference type="PANTHER" id="PTHR23407:SF1">
    <property type="entry name" value="5-FORMYLTETRAHYDROFOLATE CYCLO-LIGASE"/>
    <property type="match status" value="1"/>
</dbReference>
<evidence type="ECO:0000256" key="5">
    <source>
        <dbReference type="SAM" id="MobiDB-lite"/>
    </source>
</evidence>
<comment type="cofactor">
    <cofactor evidence="4">
        <name>Mg(2+)</name>
        <dbReference type="ChEBI" id="CHEBI:18420"/>
    </cofactor>
</comment>
<dbReference type="InterPro" id="IPR002698">
    <property type="entry name" value="FTHF_cligase"/>
</dbReference>
<dbReference type="InterPro" id="IPR037171">
    <property type="entry name" value="NagB/RpiA_transferase-like"/>
</dbReference>
<keyword evidence="4" id="KW-0479">Metal-binding</keyword>
<dbReference type="Gene3D" id="3.40.50.10420">
    <property type="entry name" value="NagB/RpiA/CoA transferase-like"/>
    <property type="match status" value="1"/>
</dbReference>
<comment type="similarity">
    <text evidence="1 4">Belongs to the 5-formyltetrahydrofolate cyclo-ligase family.</text>
</comment>
<protein>
    <recommendedName>
        <fullName evidence="4">5-formyltetrahydrofolate cyclo-ligase</fullName>
        <ecNumber evidence="4">6.3.3.2</ecNumber>
    </recommendedName>
</protein>
<dbReference type="EMBL" id="JBHSCW010000003">
    <property type="protein sequence ID" value="MFC4350935.1"/>
    <property type="molecule type" value="Genomic_DNA"/>
</dbReference>
<dbReference type="Pfam" id="PF01812">
    <property type="entry name" value="5-FTHF_cyc-lig"/>
    <property type="match status" value="1"/>
</dbReference>
<evidence type="ECO:0000256" key="1">
    <source>
        <dbReference type="ARBA" id="ARBA00010638"/>
    </source>
</evidence>
<keyword evidence="3 4" id="KW-0067">ATP-binding</keyword>
<proteinExistence type="inferred from homology"/>
<dbReference type="NCBIfam" id="TIGR02727">
    <property type="entry name" value="MTHFS_bact"/>
    <property type="match status" value="1"/>
</dbReference>
<reference evidence="7" key="1">
    <citation type="journal article" date="2019" name="Int. J. Syst. Evol. Microbiol.">
        <title>The Global Catalogue of Microorganisms (GCM) 10K type strain sequencing project: providing services to taxonomists for standard genome sequencing and annotation.</title>
        <authorList>
            <consortium name="The Broad Institute Genomics Platform"/>
            <consortium name="The Broad Institute Genome Sequencing Center for Infectious Disease"/>
            <person name="Wu L."/>
            <person name="Ma J."/>
        </authorList>
    </citation>
    <scope>NUCLEOTIDE SEQUENCE [LARGE SCALE GENOMIC DNA]</scope>
    <source>
        <strain evidence="7">CECT 8472</strain>
    </source>
</reference>
<comment type="caution">
    <text evidence="6">The sequence shown here is derived from an EMBL/GenBank/DDBJ whole genome shotgun (WGS) entry which is preliminary data.</text>
</comment>